<dbReference type="EMBL" id="JACIDJ010000004">
    <property type="protein sequence ID" value="MBB3899199.1"/>
    <property type="molecule type" value="Genomic_DNA"/>
</dbReference>
<sequence>MYDVPDEPQMPPEARALLEERLKAATCYLEYGTGGSTLLALRLGVPRVYSVESDRPFAERVQRAAAQARRPGTGFWLMLAHVGETAEWGRPADTQACRQWPGYPLQVWHEIERRAHAPDLILIDGRFRVACFLACLLKAEPGTLIIFDDYMDRAQDYHVVERHLAPASTMGRCAVFSVPEAVDAAAIAFDLARHVVRPE</sequence>
<evidence type="ECO:0000313" key="1">
    <source>
        <dbReference type="EMBL" id="MBB3899199.1"/>
    </source>
</evidence>
<dbReference type="InterPro" id="IPR029063">
    <property type="entry name" value="SAM-dependent_MTases_sf"/>
</dbReference>
<proteinExistence type="predicted"/>
<accession>A0A840ACB1</accession>
<protein>
    <recommendedName>
        <fullName evidence="3">Class I SAM-dependent methyltransferase</fullName>
    </recommendedName>
</protein>
<dbReference type="Gene3D" id="3.40.50.150">
    <property type="entry name" value="Vaccinia Virus protein VP39"/>
    <property type="match status" value="1"/>
</dbReference>
<gene>
    <name evidence="1" type="ORF">GGQ83_002647</name>
</gene>
<dbReference type="Proteomes" id="UP000553193">
    <property type="component" value="Unassembled WGS sequence"/>
</dbReference>
<keyword evidence="2" id="KW-1185">Reference proteome</keyword>
<organism evidence="1 2">
    <name type="scientific">Roseococcus suduntuyensis</name>
    <dbReference type="NCBI Taxonomy" id="455361"/>
    <lineage>
        <taxon>Bacteria</taxon>
        <taxon>Pseudomonadati</taxon>
        <taxon>Pseudomonadota</taxon>
        <taxon>Alphaproteobacteria</taxon>
        <taxon>Acetobacterales</taxon>
        <taxon>Roseomonadaceae</taxon>
        <taxon>Roseococcus</taxon>
    </lineage>
</organism>
<evidence type="ECO:0008006" key="3">
    <source>
        <dbReference type="Google" id="ProtNLM"/>
    </source>
</evidence>
<dbReference type="RefSeq" id="WP_184384754.1">
    <property type="nucleotide sequence ID" value="NZ_JACIDJ010000004.1"/>
</dbReference>
<evidence type="ECO:0000313" key="2">
    <source>
        <dbReference type="Proteomes" id="UP000553193"/>
    </source>
</evidence>
<reference evidence="1 2" key="1">
    <citation type="submission" date="2020-08" db="EMBL/GenBank/DDBJ databases">
        <title>Genomic Encyclopedia of Type Strains, Phase IV (KMG-IV): sequencing the most valuable type-strain genomes for metagenomic binning, comparative biology and taxonomic classification.</title>
        <authorList>
            <person name="Goeker M."/>
        </authorList>
    </citation>
    <scope>NUCLEOTIDE SEQUENCE [LARGE SCALE GENOMIC DNA]</scope>
    <source>
        <strain evidence="1 2">DSM 19979</strain>
    </source>
</reference>
<dbReference type="AlphaFoldDB" id="A0A840ACB1"/>
<name>A0A840ACB1_9PROT</name>
<comment type="caution">
    <text evidence="1">The sequence shown here is derived from an EMBL/GenBank/DDBJ whole genome shotgun (WGS) entry which is preliminary data.</text>
</comment>